<evidence type="ECO:0000313" key="3">
    <source>
        <dbReference type="EMBL" id="KAJ8448744.1"/>
    </source>
</evidence>
<feature type="region of interest" description="Disordered" evidence="2">
    <location>
        <begin position="1"/>
        <end position="50"/>
    </location>
</feature>
<dbReference type="Pfam" id="PF02519">
    <property type="entry name" value="Auxin_inducible"/>
    <property type="match status" value="1"/>
</dbReference>
<accession>A0A9Q1KS72</accession>
<reference evidence="3" key="1">
    <citation type="submission" date="2022-04" db="EMBL/GenBank/DDBJ databases">
        <title>Carnegiea gigantea Genome sequencing and assembly v2.</title>
        <authorList>
            <person name="Copetti D."/>
            <person name="Sanderson M.J."/>
            <person name="Burquez A."/>
            <person name="Wojciechowski M.F."/>
        </authorList>
    </citation>
    <scope>NUCLEOTIDE SEQUENCE</scope>
    <source>
        <strain evidence="3">SGP5-SGP5p</strain>
        <tissue evidence="3">Aerial part</tissue>
    </source>
</reference>
<dbReference type="PANTHER" id="PTHR31374">
    <property type="entry name" value="AUXIN-INDUCED PROTEIN-LIKE-RELATED"/>
    <property type="match status" value="1"/>
</dbReference>
<organism evidence="3 4">
    <name type="scientific">Carnegiea gigantea</name>
    <dbReference type="NCBI Taxonomy" id="171969"/>
    <lineage>
        <taxon>Eukaryota</taxon>
        <taxon>Viridiplantae</taxon>
        <taxon>Streptophyta</taxon>
        <taxon>Embryophyta</taxon>
        <taxon>Tracheophyta</taxon>
        <taxon>Spermatophyta</taxon>
        <taxon>Magnoliopsida</taxon>
        <taxon>eudicotyledons</taxon>
        <taxon>Gunneridae</taxon>
        <taxon>Pentapetalae</taxon>
        <taxon>Caryophyllales</taxon>
        <taxon>Cactineae</taxon>
        <taxon>Cactaceae</taxon>
        <taxon>Cactoideae</taxon>
        <taxon>Echinocereeae</taxon>
        <taxon>Carnegiea</taxon>
    </lineage>
</organism>
<dbReference type="OrthoDB" id="670661at2759"/>
<evidence type="ECO:0000256" key="2">
    <source>
        <dbReference type="SAM" id="MobiDB-lite"/>
    </source>
</evidence>
<sequence>MESPKTNNDNSNRKPTMNPTEVGSEEVKVSSALPPASKEIVSEKFKKSSKISDIVKLKQKLKKWRKQAHSSTTSTSNANKNNNSNGDNGSKKGSLSRSNSMKGITFLKRTLSFTDVSAAEASSNTVPKGFLAVDVGEDMKRFVIPTSYLSHQAFSVLLREAEEEFGFQQEGVLRIP</sequence>
<dbReference type="InterPro" id="IPR003676">
    <property type="entry name" value="SAUR_fam"/>
</dbReference>
<proteinExistence type="inferred from homology"/>
<dbReference type="EMBL" id="JAKOGI010000027">
    <property type="protein sequence ID" value="KAJ8448744.1"/>
    <property type="molecule type" value="Genomic_DNA"/>
</dbReference>
<evidence type="ECO:0000256" key="1">
    <source>
        <dbReference type="ARBA" id="ARBA00006974"/>
    </source>
</evidence>
<dbReference type="Proteomes" id="UP001153076">
    <property type="component" value="Unassembled WGS sequence"/>
</dbReference>
<feature type="region of interest" description="Disordered" evidence="2">
    <location>
        <begin position="62"/>
        <end position="98"/>
    </location>
</feature>
<comment type="similarity">
    <text evidence="1">Belongs to the ARG7 family.</text>
</comment>
<evidence type="ECO:0000313" key="4">
    <source>
        <dbReference type="Proteomes" id="UP001153076"/>
    </source>
</evidence>
<dbReference type="PANTHER" id="PTHR31374:SF7">
    <property type="entry name" value="SAUR-LIKE AUXIN-RESPONSIVE PROTEIN FAMILY"/>
    <property type="match status" value="1"/>
</dbReference>
<gene>
    <name evidence="3" type="ORF">Cgig2_011365</name>
</gene>
<feature type="compositionally biased region" description="Low complexity" evidence="2">
    <location>
        <begin position="70"/>
        <end position="93"/>
    </location>
</feature>
<feature type="compositionally biased region" description="Polar residues" evidence="2">
    <location>
        <begin position="1"/>
        <end position="21"/>
    </location>
</feature>
<protein>
    <recommendedName>
        <fullName evidence="5">Small auxin up regulated protein</fullName>
    </recommendedName>
</protein>
<dbReference type="AlphaFoldDB" id="A0A9Q1KS72"/>
<evidence type="ECO:0008006" key="5">
    <source>
        <dbReference type="Google" id="ProtNLM"/>
    </source>
</evidence>
<name>A0A9Q1KS72_9CARY</name>
<comment type="caution">
    <text evidence="3">The sequence shown here is derived from an EMBL/GenBank/DDBJ whole genome shotgun (WGS) entry which is preliminary data.</text>
</comment>
<dbReference type="GO" id="GO:0009733">
    <property type="term" value="P:response to auxin"/>
    <property type="evidence" value="ECO:0007669"/>
    <property type="project" value="InterPro"/>
</dbReference>
<keyword evidence="4" id="KW-1185">Reference proteome</keyword>